<dbReference type="InterPro" id="IPR056192">
    <property type="entry name" value="bHLH_NPAS4"/>
</dbReference>
<feature type="domain" description="PAS" evidence="11">
    <location>
        <begin position="71"/>
        <end position="143"/>
    </location>
</feature>
<comment type="caution">
    <text evidence="13">The sequence shown here is derived from an EMBL/GenBank/DDBJ whole genome shotgun (WGS) entry which is preliminary data.</text>
</comment>
<evidence type="ECO:0000256" key="6">
    <source>
        <dbReference type="ARBA" id="ARBA00023125"/>
    </source>
</evidence>
<keyword evidence="4" id="KW-0524">Neurogenesis</keyword>
<feature type="region of interest" description="Disordered" evidence="10">
    <location>
        <begin position="409"/>
        <end position="431"/>
    </location>
</feature>
<feature type="compositionally biased region" description="Low complexity" evidence="10">
    <location>
        <begin position="516"/>
        <end position="528"/>
    </location>
</feature>
<evidence type="ECO:0000259" key="11">
    <source>
        <dbReference type="PROSITE" id="PS50112"/>
    </source>
</evidence>
<dbReference type="Pfam" id="PF23183">
    <property type="entry name" value="bHLH_NPAS4"/>
    <property type="match status" value="1"/>
</dbReference>
<dbReference type="PROSITE" id="PS50888">
    <property type="entry name" value="BHLH"/>
    <property type="match status" value="1"/>
</dbReference>
<evidence type="ECO:0000256" key="5">
    <source>
        <dbReference type="ARBA" id="ARBA00023015"/>
    </source>
</evidence>
<feature type="compositionally biased region" description="Low complexity" evidence="10">
    <location>
        <begin position="713"/>
        <end position="729"/>
    </location>
</feature>
<dbReference type="SMART" id="SM00091">
    <property type="entry name" value="PAS"/>
    <property type="match status" value="2"/>
</dbReference>
<reference evidence="13 14" key="1">
    <citation type="submission" date="2021-05" db="EMBL/GenBank/DDBJ databases">
        <authorList>
            <person name="Zahm M."/>
            <person name="Klopp C."/>
            <person name="Cabau C."/>
            <person name="Kuhl H."/>
            <person name="Suciu R."/>
            <person name="Ciorpac M."/>
            <person name="Holostenco D."/>
            <person name="Gessner J."/>
            <person name="Wuertz S."/>
            <person name="Hohne C."/>
            <person name="Stock M."/>
            <person name="Gislard M."/>
            <person name="Lluch J."/>
            <person name="Milhes M."/>
            <person name="Lampietro C."/>
            <person name="Lopez Roques C."/>
            <person name="Donnadieu C."/>
            <person name="Du K."/>
            <person name="Schartl M."/>
            <person name="Guiguen Y."/>
        </authorList>
    </citation>
    <scope>NUCLEOTIDE SEQUENCE [LARGE SCALE GENOMIC DNA]</scope>
    <source>
        <strain evidence="13">Hh-F2</strain>
        <tissue evidence="13">Blood</tissue>
    </source>
</reference>
<feature type="region of interest" description="Disordered" evidence="10">
    <location>
        <begin position="744"/>
        <end position="763"/>
    </location>
</feature>
<keyword evidence="14" id="KW-1185">Reference proteome</keyword>
<dbReference type="CDD" id="cd19697">
    <property type="entry name" value="bHLH-PAS_NPAS4_PASD10"/>
    <property type="match status" value="1"/>
</dbReference>
<dbReference type="SUPFAM" id="SSF55785">
    <property type="entry name" value="PYP-like sensor domain (PAS domain)"/>
    <property type="match status" value="2"/>
</dbReference>
<evidence type="ECO:0000313" key="13">
    <source>
        <dbReference type="EMBL" id="KAK6466394.1"/>
    </source>
</evidence>
<proteinExistence type="predicted"/>
<keyword evidence="3" id="KW-0221">Differentiation</keyword>
<dbReference type="InterPro" id="IPR000014">
    <property type="entry name" value="PAS"/>
</dbReference>
<comment type="subcellular location">
    <subcellularLocation>
        <location evidence="1">Nucleus</location>
    </subcellularLocation>
</comment>
<keyword evidence="8" id="KW-0804">Transcription</keyword>
<evidence type="ECO:0000256" key="3">
    <source>
        <dbReference type="ARBA" id="ARBA00022782"/>
    </source>
</evidence>
<evidence type="ECO:0000256" key="1">
    <source>
        <dbReference type="ARBA" id="ARBA00004123"/>
    </source>
</evidence>
<feature type="region of interest" description="Disordered" evidence="10">
    <location>
        <begin position="712"/>
        <end position="738"/>
    </location>
</feature>
<evidence type="ECO:0000313" key="14">
    <source>
        <dbReference type="Proteomes" id="UP001369086"/>
    </source>
</evidence>
<dbReference type="Pfam" id="PF14598">
    <property type="entry name" value="PAS_11"/>
    <property type="match status" value="1"/>
</dbReference>
<name>A0ABR0Y1M1_HUSHU</name>
<evidence type="ECO:0000256" key="4">
    <source>
        <dbReference type="ARBA" id="ARBA00022902"/>
    </source>
</evidence>
<sequence>MYRSTKGASKARRDQINAEIRNLKDLLPISEADKSRLSYLHIMSLACMYTRKSIFFSQDDDWWGESGGCFSFQDMTDFIQTLPGFLLVVTSEGKLLYLSDNVTEHLGHSVVDLVAQGDSVYDVIDPSDHFLMRSNLALEASNETDRLFRCRFNTSKSVRRQSAGNKLVLIRGRFVQPPVGSYWSANPVFIAYCSPLELRPSQPENSFFSAFFDSRHSRDMAIIDVSDSVSIYLGYEKSSLLCKSWYRLVHPQDLSHASAKHCCLLNEANDAKVEMVVRLHSRDHCWVWIYVLLQQESKESPITGYNYIISDSQAWSLRQQLASEESQLAFVLRASASYQESLLLSPGQLSSPDQVFTPVSSTPTSSGGLSGQSFDFSGVYNVDCGPEFSSEDGAGSGLAAVGPEEAMQLGGTRGSISSIEEEPGSAPRPSHHHLEFQSKAMEFYSQNCLFLPLSVTPQSLPSSSTSSSVYDPSFRAKEFVCTPPYTPHQGGAGGSFLFGAPEQTLPPSAVGGPSETTTTTTPTTTTTTTITSRELYFPLESTLYENLPPTPDSPCDGDCTVMAVPEFRGPLYIDVPVVPEGLLTPEASPIKQPLSSFFGYSEKEKSEISILMEHISKVAEGFSSYCRAGDSCGYPAPDSSSSLSLPPPSNCKPGQVTRSSSLPAGQPPSANLELFADFLYPVKLWKSADSSLLPEDGPLLFEENAFESFLKDSPSNPASVSAPAAPAKSGGQPVERCPPPEFGGYVRGTTRSPRSPDAPDPCVEMAHSSVVAETSPATAASPPSTDLSPEERCFLEELASYETVFETRASRSPCEGFTDGLYQLQNHLQDNFHHDGSESDASF</sequence>
<feature type="region of interest" description="Disordered" evidence="10">
    <location>
        <begin position="506"/>
        <end position="528"/>
    </location>
</feature>
<evidence type="ECO:0000256" key="2">
    <source>
        <dbReference type="ARBA" id="ARBA00022737"/>
    </source>
</evidence>
<organism evidence="13 14">
    <name type="scientific">Huso huso</name>
    <name type="common">Beluga</name>
    <name type="synonym">Acipenser huso</name>
    <dbReference type="NCBI Taxonomy" id="61971"/>
    <lineage>
        <taxon>Eukaryota</taxon>
        <taxon>Metazoa</taxon>
        <taxon>Chordata</taxon>
        <taxon>Craniata</taxon>
        <taxon>Vertebrata</taxon>
        <taxon>Euteleostomi</taxon>
        <taxon>Actinopterygii</taxon>
        <taxon>Chondrostei</taxon>
        <taxon>Acipenseriformes</taxon>
        <taxon>Acipenseridae</taxon>
        <taxon>Huso</taxon>
    </lineage>
</organism>
<dbReference type="EMBL" id="JAHFZB010000057">
    <property type="protein sequence ID" value="KAK6466394.1"/>
    <property type="molecule type" value="Genomic_DNA"/>
</dbReference>
<dbReference type="PROSITE" id="PS50112">
    <property type="entry name" value="PAS"/>
    <property type="match status" value="1"/>
</dbReference>
<gene>
    <name evidence="13" type="ORF">HHUSO_G36443</name>
</gene>
<dbReference type="Proteomes" id="UP001369086">
    <property type="component" value="Unassembled WGS sequence"/>
</dbReference>
<keyword evidence="9" id="KW-0539">Nucleus</keyword>
<keyword evidence="6" id="KW-0238">DNA-binding</keyword>
<keyword evidence="5" id="KW-0805">Transcription regulation</keyword>
<evidence type="ECO:0000256" key="8">
    <source>
        <dbReference type="ARBA" id="ARBA00023163"/>
    </source>
</evidence>
<feature type="domain" description="BHLH" evidence="12">
    <location>
        <begin position="1"/>
        <end position="53"/>
    </location>
</feature>
<keyword evidence="2" id="KW-0677">Repeat</keyword>
<accession>A0ABR0Y1M1</accession>
<dbReference type="PANTHER" id="PTHR23043:SF24">
    <property type="entry name" value="NEURONAL PAS DOMAIN-CONTAINING PROTEIN 4"/>
    <property type="match status" value="1"/>
</dbReference>
<dbReference type="InterPro" id="IPR011598">
    <property type="entry name" value="bHLH_dom"/>
</dbReference>
<dbReference type="Gene3D" id="3.30.450.20">
    <property type="entry name" value="PAS domain"/>
    <property type="match status" value="2"/>
</dbReference>
<evidence type="ECO:0000259" key="12">
    <source>
        <dbReference type="PROSITE" id="PS50888"/>
    </source>
</evidence>
<dbReference type="CDD" id="cd00130">
    <property type="entry name" value="PAS"/>
    <property type="match status" value="2"/>
</dbReference>
<evidence type="ECO:0000256" key="7">
    <source>
        <dbReference type="ARBA" id="ARBA00023159"/>
    </source>
</evidence>
<dbReference type="InterPro" id="IPR035965">
    <property type="entry name" value="PAS-like_dom_sf"/>
</dbReference>
<protein>
    <submittedName>
        <fullName evidence="13">Neuronal PAS domain-containing protein 4 isoform X2</fullName>
    </submittedName>
</protein>
<keyword evidence="7" id="KW-0010">Activator</keyword>
<evidence type="ECO:0000256" key="9">
    <source>
        <dbReference type="ARBA" id="ARBA00023242"/>
    </source>
</evidence>
<evidence type="ECO:0000256" key="10">
    <source>
        <dbReference type="SAM" id="MobiDB-lite"/>
    </source>
</evidence>
<dbReference type="PANTHER" id="PTHR23043">
    <property type="entry name" value="HYPOXIA-INDUCIBLE FACTOR 1 ALPHA"/>
    <property type="match status" value="1"/>
</dbReference>
<feature type="region of interest" description="Disordered" evidence="10">
    <location>
        <begin position="637"/>
        <end position="665"/>
    </location>
</feature>